<evidence type="ECO:0000256" key="7">
    <source>
        <dbReference type="ARBA" id="ARBA00023239"/>
    </source>
</evidence>
<dbReference type="GO" id="GO:0005576">
    <property type="term" value="C:extracellular region"/>
    <property type="evidence" value="ECO:0007669"/>
    <property type="project" value="UniProtKB-SubCell"/>
</dbReference>
<organism evidence="11 12">
    <name type="scientific">Aspergillus campestris (strain IBT 28561)</name>
    <dbReference type="NCBI Taxonomy" id="1392248"/>
    <lineage>
        <taxon>Eukaryota</taxon>
        <taxon>Fungi</taxon>
        <taxon>Dikarya</taxon>
        <taxon>Ascomycota</taxon>
        <taxon>Pezizomycotina</taxon>
        <taxon>Eurotiomycetes</taxon>
        <taxon>Eurotiomycetidae</taxon>
        <taxon>Eurotiales</taxon>
        <taxon>Aspergillaceae</taxon>
        <taxon>Aspergillus</taxon>
        <taxon>Aspergillus subgen. Circumdati</taxon>
    </lineage>
</organism>
<dbReference type="InterPro" id="IPR039513">
    <property type="entry name" value="PL-6"/>
</dbReference>
<sequence length="392" mass="41740">MYYFLRALAVALPLAQAADIYVSPTGADTAAGTIDAPLQSIQVAVDQATPGDTIYLRKGTYAPSSNIQITKSGTASAPYTLRAYKSEKVTIDGEDLPGTPADLDASLPNEDRGIIHVQDAEYWVISDLVLVNGPYGVYARDASNNRYESLVTANNYETGFQMQGASANNTVLYLDSYGNRDPRKNGESADGFACKEGEGEGNLLKGARLWHNVDDGLDLWEFKSAVTIEDTISWGNGFNRWDFTPFEGDGNGFKLGGGDDADIGPANHVITNCYAFNNAKDGFTDNSQPGDFKLTRNTAWNNAKVGFKFGTAVATLTGNVAAVNGEKPTSLSDGQVSQGNSWDGSANWGNSSFVTVDSELVKGARDADGKIASSPFLVPASGEEIGARTDWA</sequence>
<dbReference type="RefSeq" id="XP_024689326.1">
    <property type="nucleotide sequence ID" value="XM_024836167.1"/>
</dbReference>
<dbReference type="PANTHER" id="PTHR40088">
    <property type="entry name" value="PECTATE LYASE (EUROFUNG)"/>
    <property type="match status" value="1"/>
</dbReference>
<dbReference type="InterPro" id="IPR012334">
    <property type="entry name" value="Pectin_lyas_fold"/>
</dbReference>
<dbReference type="Gene3D" id="2.160.20.10">
    <property type="entry name" value="Single-stranded right-handed beta-helix, Pectin lyase-like"/>
    <property type="match status" value="1"/>
</dbReference>
<keyword evidence="12" id="KW-1185">Reference proteome</keyword>
<feature type="signal peptide" evidence="9">
    <location>
        <begin position="1"/>
        <end position="17"/>
    </location>
</feature>
<evidence type="ECO:0000259" key="10">
    <source>
        <dbReference type="Pfam" id="PF22842"/>
    </source>
</evidence>
<dbReference type="GO" id="GO:0016837">
    <property type="term" value="F:carbon-oxygen lyase activity, acting on polysaccharides"/>
    <property type="evidence" value="ECO:0007669"/>
    <property type="project" value="TreeGrafter"/>
</dbReference>
<dbReference type="SUPFAM" id="SSF51126">
    <property type="entry name" value="Pectin lyase-like"/>
    <property type="match status" value="1"/>
</dbReference>
<comment type="caution">
    <text evidence="11">The sequence shown here is derived from an EMBL/GenBank/DDBJ whole genome shotgun (WGS) entry which is preliminary data.</text>
</comment>
<reference evidence="11" key="1">
    <citation type="submission" date="2016-12" db="EMBL/GenBank/DDBJ databases">
        <title>The genomes of Aspergillus section Nigri reveals drivers in fungal speciation.</title>
        <authorList>
            <consortium name="DOE Joint Genome Institute"/>
            <person name="Vesth T.C."/>
            <person name="Nybo J."/>
            <person name="Theobald S."/>
            <person name="Brandl J."/>
            <person name="Frisvad J.C."/>
            <person name="Nielsen K.F."/>
            <person name="Lyhne E.K."/>
            <person name="Kogle M.E."/>
            <person name="Kuo A."/>
            <person name="Riley R."/>
            <person name="Clum A."/>
            <person name="Nolan M."/>
            <person name="Lipzen A."/>
            <person name="Salamov A."/>
            <person name="Henrissat B."/>
            <person name="Wiebenga A."/>
            <person name="De vries R.P."/>
            <person name="Grigoriev I.V."/>
            <person name="Mortensen U.H."/>
            <person name="Andersen M.R."/>
            <person name="Baker S.E."/>
        </authorList>
    </citation>
    <scope>NUCLEOTIDE SEQUENCE</scope>
    <source>
        <strain evidence="11">IBT 28561</strain>
    </source>
</reference>
<dbReference type="VEuPathDB" id="FungiDB:P168DRAFT_284902"/>
<dbReference type="AlphaFoldDB" id="A0A2I1CSY2"/>
<evidence type="ECO:0000313" key="12">
    <source>
        <dbReference type="Proteomes" id="UP000234254"/>
    </source>
</evidence>
<dbReference type="InterPro" id="IPR011050">
    <property type="entry name" value="Pectin_lyase_fold/virulence"/>
</dbReference>
<comment type="cofactor">
    <cofactor evidence="1">
        <name>Ca(2+)</name>
        <dbReference type="ChEBI" id="CHEBI:29108"/>
    </cofactor>
</comment>
<dbReference type="EMBL" id="MSFM01000013">
    <property type="protein sequence ID" value="PKY00732.1"/>
    <property type="molecule type" value="Genomic_DNA"/>
</dbReference>
<keyword evidence="4" id="KW-0479">Metal-binding</keyword>
<evidence type="ECO:0000313" key="11">
    <source>
        <dbReference type="EMBL" id="PKY00732.1"/>
    </source>
</evidence>
<keyword evidence="3" id="KW-0964">Secreted</keyword>
<comment type="similarity">
    <text evidence="8">Belongs to the polysaccharide lyase 9 family.</text>
</comment>
<protein>
    <submittedName>
        <fullName evidence="11">Pectate lyase</fullName>
    </submittedName>
</protein>
<dbReference type="InterPro" id="IPR053868">
    <property type="entry name" value="Pel9A-like_beta_helix"/>
</dbReference>
<dbReference type="GO" id="GO:0046872">
    <property type="term" value="F:metal ion binding"/>
    <property type="evidence" value="ECO:0007669"/>
    <property type="project" value="UniProtKB-KW"/>
</dbReference>
<gene>
    <name evidence="11" type="ORF">P168DRAFT_284902</name>
</gene>
<proteinExistence type="inferred from homology"/>
<feature type="domain" description="Pel9A-like right handed beta-helix region" evidence="10">
    <location>
        <begin position="140"/>
        <end position="304"/>
    </location>
</feature>
<dbReference type="Pfam" id="PF22842">
    <property type="entry name" value="Pel9A-like_beta_helix"/>
    <property type="match status" value="1"/>
</dbReference>
<dbReference type="Proteomes" id="UP000234254">
    <property type="component" value="Unassembled WGS sequence"/>
</dbReference>
<keyword evidence="6" id="KW-0106">Calcium</keyword>
<dbReference type="Pfam" id="PF14592">
    <property type="entry name" value="Chondroitinas_B"/>
    <property type="match status" value="1"/>
</dbReference>
<evidence type="ECO:0000256" key="2">
    <source>
        <dbReference type="ARBA" id="ARBA00004613"/>
    </source>
</evidence>
<dbReference type="GeneID" id="36543691"/>
<evidence type="ECO:0000256" key="9">
    <source>
        <dbReference type="SAM" id="SignalP"/>
    </source>
</evidence>
<evidence type="ECO:0000256" key="4">
    <source>
        <dbReference type="ARBA" id="ARBA00022723"/>
    </source>
</evidence>
<dbReference type="InterPro" id="IPR052052">
    <property type="entry name" value="Polysaccharide_Lyase_9"/>
</dbReference>
<evidence type="ECO:0000256" key="6">
    <source>
        <dbReference type="ARBA" id="ARBA00022837"/>
    </source>
</evidence>
<name>A0A2I1CSY2_ASPC2</name>
<evidence type="ECO:0000256" key="1">
    <source>
        <dbReference type="ARBA" id="ARBA00001913"/>
    </source>
</evidence>
<feature type="chain" id="PRO_5014170932" evidence="9">
    <location>
        <begin position="18"/>
        <end position="392"/>
    </location>
</feature>
<keyword evidence="7 11" id="KW-0456">Lyase</keyword>
<keyword evidence="5 9" id="KW-0732">Signal</keyword>
<comment type="subcellular location">
    <subcellularLocation>
        <location evidence="2">Secreted</location>
    </subcellularLocation>
</comment>
<accession>A0A2I1CSY2</accession>
<evidence type="ECO:0000256" key="5">
    <source>
        <dbReference type="ARBA" id="ARBA00022729"/>
    </source>
</evidence>
<evidence type="ECO:0000256" key="3">
    <source>
        <dbReference type="ARBA" id="ARBA00022525"/>
    </source>
</evidence>
<dbReference type="PANTHER" id="PTHR40088:SF1">
    <property type="entry name" value="PECTATE LYASE PEL9"/>
    <property type="match status" value="1"/>
</dbReference>
<dbReference type="OrthoDB" id="5561043at2759"/>
<evidence type="ECO:0000256" key="8">
    <source>
        <dbReference type="ARBA" id="ARBA00038263"/>
    </source>
</evidence>